<proteinExistence type="predicted"/>
<dbReference type="EMBL" id="CAMPGE010012387">
    <property type="protein sequence ID" value="CAI2371154.1"/>
    <property type="molecule type" value="Genomic_DNA"/>
</dbReference>
<dbReference type="Proteomes" id="UP001295684">
    <property type="component" value="Unassembled WGS sequence"/>
</dbReference>
<protein>
    <submittedName>
        <fullName evidence="1">Uncharacterized protein</fullName>
    </submittedName>
</protein>
<sequence length="271" mass="31420">MEESSEQSCLRKERIINNDLVNSINIRYCRGIFPVLNQIMKYYLERMARKQADYSLLHPSFKNCNQYVSLKQGRIGSFRVLKEILKSKLYHLRPISCGNLLKKGSKDTSQKLVLFCNLKGSLMLRIQDISEFMFKKIVITCQHVKELHFVGGTIFGIKGKDSFKPLPNIVQLSVDTLKFSLGFKKDKEKYYLDLVNFVLEMVSTSGSGQSFKKLKKVIFSMIRIRMQDVKKIMERRDVAPSVEVRIENGPNLYVFRKSQAGVVEFKEYDNS</sequence>
<reference evidence="1" key="1">
    <citation type="submission" date="2023-07" db="EMBL/GenBank/DDBJ databases">
        <authorList>
            <consortium name="AG Swart"/>
            <person name="Singh M."/>
            <person name="Singh A."/>
            <person name="Seah K."/>
            <person name="Emmerich C."/>
        </authorList>
    </citation>
    <scope>NUCLEOTIDE SEQUENCE</scope>
    <source>
        <strain evidence="1">DP1</strain>
    </source>
</reference>
<organism evidence="1 2">
    <name type="scientific">Euplotes crassus</name>
    <dbReference type="NCBI Taxonomy" id="5936"/>
    <lineage>
        <taxon>Eukaryota</taxon>
        <taxon>Sar</taxon>
        <taxon>Alveolata</taxon>
        <taxon>Ciliophora</taxon>
        <taxon>Intramacronucleata</taxon>
        <taxon>Spirotrichea</taxon>
        <taxon>Hypotrichia</taxon>
        <taxon>Euplotida</taxon>
        <taxon>Euplotidae</taxon>
        <taxon>Moneuplotes</taxon>
    </lineage>
</organism>
<evidence type="ECO:0000313" key="2">
    <source>
        <dbReference type="Proteomes" id="UP001295684"/>
    </source>
</evidence>
<dbReference type="AlphaFoldDB" id="A0AAD1XCF3"/>
<gene>
    <name evidence="1" type="ORF">ECRASSUSDP1_LOCUS12474</name>
</gene>
<evidence type="ECO:0000313" key="1">
    <source>
        <dbReference type="EMBL" id="CAI2371154.1"/>
    </source>
</evidence>
<accession>A0AAD1XCF3</accession>
<comment type="caution">
    <text evidence="1">The sequence shown here is derived from an EMBL/GenBank/DDBJ whole genome shotgun (WGS) entry which is preliminary data.</text>
</comment>
<keyword evidence="2" id="KW-1185">Reference proteome</keyword>
<name>A0AAD1XCF3_EUPCR</name>